<dbReference type="OMA" id="IPIEYNA"/>
<accession>W3X6M9</accession>
<dbReference type="AlphaFoldDB" id="W3X6M9"/>
<feature type="compositionally biased region" description="Low complexity" evidence="2">
    <location>
        <begin position="18"/>
        <end position="31"/>
    </location>
</feature>
<dbReference type="GeneID" id="19273373"/>
<dbReference type="STRING" id="1229662.W3X6M9"/>
<evidence type="ECO:0000256" key="2">
    <source>
        <dbReference type="SAM" id="MobiDB-lite"/>
    </source>
</evidence>
<dbReference type="EMBL" id="KI912113">
    <property type="protein sequence ID" value="ETS80831.1"/>
    <property type="molecule type" value="Genomic_DNA"/>
</dbReference>
<dbReference type="RefSeq" id="XP_007835132.1">
    <property type="nucleotide sequence ID" value="XM_007836941.1"/>
</dbReference>
<dbReference type="InParanoid" id="W3X6M9"/>
<dbReference type="HOGENOM" id="CLU_855575_0_0_1"/>
<feature type="region of interest" description="Disordered" evidence="2">
    <location>
        <begin position="1"/>
        <end position="49"/>
    </location>
</feature>
<name>W3X6M9_PESFW</name>
<keyword evidence="1" id="KW-0175">Coiled coil</keyword>
<evidence type="ECO:0000313" key="4">
    <source>
        <dbReference type="Proteomes" id="UP000030651"/>
    </source>
</evidence>
<proteinExistence type="predicted"/>
<dbReference type="KEGG" id="pfy:PFICI_08360"/>
<dbReference type="eggNOG" id="ENOG502SWQJ">
    <property type="taxonomic scope" value="Eukaryota"/>
</dbReference>
<gene>
    <name evidence="3" type="ORF">PFICI_08360</name>
</gene>
<feature type="coiled-coil region" evidence="1">
    <location>
        <begin position="131"/>
        <end position="158"/>
    </location>
</feature>
<sequence>MSDRPWLPFGQRPRDNSSSRSPSSPPSSHHSGTLDSEDNRRPGPSRTTSLLSLGSLFPLSLDTAAPSTRTAEADLLVNDADRVWHRPSTLQMLESLQVSMMSRRADAPIPLEHNAYVLHLIEAFRGMQAKINTANSAREEAQLKYTRMNQDLQAVRDEWAKREEGYRADIKRLELIIARDSRDGLKAVTLARANSVVDRQGPNPQQFIQKLEIMRNQEEAHQPNPVRHFDGVDDDNDDFSAFLGHAQLARADTSATVSYMEKDGRASTGDPSGRFGKLSNPFNNSSSSYHGFSSKDAPYDYFSQAPYNDVDTVFLHLEADNLTIQ</sequence>
<keyword evidence="4" id="KW-1185">Reference proteome</keyword>
<dbReference type="Proteomes" id="UP000030651">
    <property type="component" value="Unassembled WGS sequence"/>
</dbReference>
<organism evidence="3 4">
    <name type="scientific">Pestalotiopsis fici (strain W106-1 / CGMCC3.15140)</name>
    <dbReference type="NCBI Taxonomy" id="1229662"/>
    <lineage>
        <taxon>Eukaryota</taxon>
        <taxon>Fungi</taxon>
        <taxon>Dikarya</taxon>
        <taxon>Ascomycota</taxon>
        <taxon>Pezizomycotina</taxon>
        <taxon>Sordariomycetes</taxon>
        <taxon>Xylariomycetidae</taxon>
        <taxon>Amphisphaeriales</taxon>
        <taxon>Sporocadaceae</taxon>
        <taxon>Pestalotiopsis</taxon>
    </lineage>
</organism>
<evidence type="ECO:0000256" key="1">
    <source>
        <dbReference type="SAM" id="Coils"/>
    </source>
</evidence>
<reference evidence="4" key="1">
    <citation type="journal article" date="2015" name="BMC Genomics">
        <title>Genomic and transcriptomic analysis of the endophytic fungus Pestalotiopsis fici reveals its lifestyle and high potential for synthesis of natural products.</title>
        <authorList>
            <person name="Wang X."/>
            <person name="Zhang X."/>
            <person name="Liu L."/>
            <person name="Xiang M."/>
            <person name="Wang W."/>
            <person name="Sun X."/>
            <person name="Che Y."/>
            <person name="Guo L."/>
            <person name="Liu G."/>
            <person name="Guo L."/>
            <person name="Wang C."/>
            <person name="Yin W.B."/>
            <person name="Stadler M."/>
            <person name="Zhang X."/>
            <person name="Liu X."/>
        </authorList>
    </citation>
    <scope>NUCLEOTIDE SEQUENCE [LARGE SCALE GENOMIC DNA]</scope>
    <source>
        <strain evidence="4">W106-1 / CGMCC3.15140</strain>
    </source>
</reference>
<evidence type="ECO:0000313" key="3">
    <source>
        <dbReference type="EMBL" id="ETS80831.1"/>
    </source>
</evidence>
<dbReference type="OrthoDB" id="5430717at2759"/>
<protein>
    <submittedName>
        <fullName evidence="3">Uncharacterized protein</fullName>
    </submittedName>
</protein>